<dbReference type="PROSITE" id="PS50092">
    <property type="entry name" value="TSP1"/>
    <property type="match status" value="1"/>
</dbReference>
<dbReference type="SMART" id="SM00408">
    <property type="entry name" value="IGc2"/>
    <property type="match status" value="1"/>
</dbReference>
<reference evidence="6" key="2">
    <citation type="submission" date="2023-11" db="UniProtKB">
        <authorList>
            <consortium name="WormBaseParasite"/>
        </authorList>
    </citation>
    <scope>IDENTIFICATION</scope>
</reference>
<evidence type="ECO:0000313" key="6">
    <source>
        <dbReference type="WBParaSite" id="TREG1_122560.1"/>
    </source>
</evidence>
<dbReference type="Gene3D" id="2.60.40.10">
    <property type="entry name" value="Immunoglobulins"/>
    <property type="match status" value="2"/>
</dbReference>
<dbReference type="SUPFAM" id="SSF48726">
    <property type="entry name" value="Immunoglobulin"/>
    <property type="match status" value="1"/>
</dbReference>
<dbReference type="Gene3D" id="2.20.100.10">
    <property type="entry name" value="Thrombospondin type-1 (TSP1) repeat"/>
    <property type="match status" value="1"/>
</dbReference>
<evidence type="ECO:0000259" key="4">
    <source>
        <dbReference type="PROSITE" id="PS50835"/>
    </source>
</evidence>
<dbReference type="InterPro" id="IPR013783">
    <property type="entry name" value="Ig-like_fold"/>
</dbReference>
<dbReference type="InterPro" id="IPR036383">
    <property type="entry name" value="TSP1_rpt_sf"/>
</dbReference>
<keyword evidence="5" id="KW-1185">Reference proteome</keyword>
<dbReference type="Proteomes" id="UP000050795">
    <property type="component" value="Unassembled WGS sequence"/>
</dbReference>
<dbReference type="PANTHER" id="PTHR44170:SF6">
    <property type="entry name" value="CONTACTIN"/>
    <property type="match status" value="1"/>
</dbReference>
<keyword evidence="3" id="KW-0812">Transmembrane</keyword>
<feature type="transmembrane region" description="Helical" evidence="3">
    <location>
        <begin position="517"/>
        <end position="542"/>
    </location>
</feature>
<dbReference type="InterPro" id="IPR036179">
    <property type="entry name" value="Ig-like_dom_sf"/>
</dbReference>
<dbReference type="SMART" id="SM00409">
    <property type="entry name" value="IG"/>
    <property type="match status" value="2"/>
</dbReference>
<proteinExistence type="predicted"/>
<feature type="domain" description="Ig-like" evidence="4">
    <location>
        <begin position="266"/>
        <end position="400"/>
    </location>
</feature>
<keyword evidence="2" id="KW-1015">Disulfide bond</keyword>
<name>A0AA85J349_TRIRE</name>
<feature type="transmembrane region" description="Helical" evidence="3">
    <location>
        <begin position="12"/>
        <end position="29"/>
    </location>
</feature>
<dbReference type="InterPro" id="IPR000884">
    <property type="entry name" value="TSP1_rpt"/>
</dbReference>
<dbReference type="PANTHER" id="PTHR44170">
    <property type="entry name" value="PROTEIN SIDEKICK"/>
    <property type="match status" value="1"/>
</dbReference>
<evidence type="ECO:0000256" key="3">
    <source>
        <dbReference type="SAM" id="Phobius"/>
    </source>
</evidence>
<dbReference type="InterPro" id="IPR003599">
    <property type="entry name" value="Ig_sub"/>
</dbReference>
<evidence type="ECO:0000313" key="5">
    <source>
        <dbReference type="Proteomes" id="UP000050795"/>
    </source>
</evidence>
<dbReference type="GO" id="GO:0016020">
    <property type="term" value="C:membrane"/>
    <property type="evidence" value="ECO:0007669"/>
    <property type="project" value="UniProtKB-SubCell"/>
</dbReference>
<protein>
    <recommendedName>
        <fullName evidence="4">Ig-like domain-containing protein</fullName>
    </recommendedName>
</protein>
<sequence length="857" mass="98147">MKCNHTHNVYSIYNTVILINFCFMKLFYANHISSGINNIDDKHSSAGDDDHDSDNFQNSLLQTLKPEQLKVVKAGEKDAISRLYGESVLELNNDILHLKSSSLRNFNIKMYESKPEEEIQYTEEIPRYIIQPPPILYTSKWQPAVVQCVAESVVLLYIVCVTNPSNSNARYDYSTETTGLPTVYHTNQKFRQHRNSDNDDDGDDDDVKFVENSSVNYNSNNNHNGNNKHNRKVVVRLIDENTVEEWFGDYWCQCEAWNNILELGEPRVKISNQTHVRIAYLNKRFVKHPESTRIPLGWTVEFTCEPPDGRPIPKVYWMKNGRKIQTVNSENRITVSEVNLASPASGIPNYQVTNSDVNVNYSGPMSRLTIRNTHIPDEGFYTCVVENQAGRRVSSNAQLTIHTDGHWSPWSSWSNCPSDCGISQIQTVHHLSNLSKTLQPNDKPSCPPHCSQLFGQRTRWCNAPEPHGGGRKCNGENVEHLSCYDICLDNLTNSMHHYLHEDSSSNENKKEITPSEYGLLFGLVLAILSFLTAATSVLYIFAHKWCPIILKFLPTKSIKSTNHLHPTSVKWLKCKQNVTKCLTSNPSTLDVNSVNQFMEYKSEVVHSAANHCQPNLQSNCQQSLHYDCVSLVPINTSEDSKSIIPMNHIYADHTMYPRVRSPSYRAYYIDKRKSYHFNDTKFLQSTHHSNMNFLNEPDSQINVHNQMNRMNTIKSPFYLTHSHSMQLINDLQNFQQSINQLTHTSCNPFNLFNHQSKMLITTRDTFHTSFIDRSYLPEGNVLTSTETDTNTVQPYFSVALSTNTIDDNHYLTPSNRQSTTHTLLPTSSFSVCDTIRNSDDYMFLQPVTYDSVKHMYV</sequence>
<organism evidence="5 6">
    <name type="scientific">Trichobilharzia regenti</name>
    <name type="common">Nasal bird schistosome</name>
    <dbReference type="NCBI Taxonomy" id="157069"/>
    <lineage>
        <taxon>Eukaryota</taxon>
        <taxon>Metazoa</taxon>
        <taxon>Spiralia</taxon>
        <taxon>Lophotrochozoa</taxon>
        <taxon>Platyhelminthes</taxon>
        <taxon>Trematoda</taxon>
        <taxon>Digenea</taxon>
        <taxon>Strigeidida</taxon>
        <taxon>Schistosomatoidea</taxon>
        <taxon>Schistosomatidae</taxon>
        <taxon>Trichobilharzia</taxon>
    </lineage>
</organism>
<evidence type="ECO:0000256" key="2">
    <source>
        <dbReference type="ARBA" id="ARBA00023157"/>
    </source>
</evidence>
<dbReference type="InterPro" id="IPR007110">
    <property type="entry name" value="Ig-like_dom"/>
</dbReference>
<evidence type="ECO:0000256" key="1">
    <source>
        <dbReference type="ARBA" id="ARBA00022737"/>
    </source>
</evidence>
<accession>A0AA85J349</accession>
<dbReference type="GO" id="GO:0098609">
    <property type="term" value="P:cell-cell adhesion"/>
    <property type="evidence" value="ECO:0007669"/>
    <property type="project" value="TreeGrafter"/>
</dbReference>
<dbReference type="PROSITE" id="PS50835">
    <property type="entry name" value="IG_LIKE"/>
    <property type="match status" value="1"/>
</dbReference>
<keyword evidence="3" id="KW-0472">Membrane</keyword>
<dbReference type="AlphaFoldDB" id="A0AA85J349"/>
<dbReference type="InterPro" id="IPR003598">
    <property type="entry name" value="Ig_sub2"/>
</dbReference>
<keyword evidence="1" id="KW-0677">Repeat</keyword>
<dbReference type="InterPro" id="IPR013098">
    <property type="entry name" value="Ig_I-set"/>
</dbReference>
<reference evidence="5" key="1">
    <citation type="submission" date="2022-06" db="EMBL/GenBank/DDBJ databases">
        <authorList>
            <person name="Berger JAMES D."/>
            <person name="Berger JAMES D."/>
        </authorList>
    </citation>
    <scope>NUCLEOTIDE SEQUENCE [LARGE SCALE GENOMIC DNA]</scope>
</reference>
<dbReference type="WBParaSite" id="TREG1_122560.1">
    <property type="protein sequence ID" value="TREG1_122560.1"/>
    <property type="gene ID" value="TREG1_122560"/>
</dbReference>
<keyword evidence="3" id="KW-1133">Transmembrane helix</keyword>
<dbReference type="Pfam" id="PF07679">
    <property type="entry name" value="I-set"/>
    <property type="match status" value="1"/>
</dbReference>